<evidence type="ECO:0000313" key="10">
    <source>
        <dbReference type="Proteomes" id="UP000507245"/>
    </source>
</evidence>
<evidence type="ECO:0000313" key="7">
    <source>
        <dbReference type="EMBL" id="CAB4275767.1"/>
    </source>
</evidence>
<dbReference type="InterPro" id="IPR044839">
    <property type="entry name" value="NDR1-like"/>
</dbReference>
<reference evidence="7 9" key="2">
    <citation type="submission" date="2020-05" db="EMBL/GenBank/DDBJ databases">
        <authorList>
            <person name="Campoy J."/>
            <person name="Schneeberger K."/>
            <person name="Spophaly S."/>
        </authorList>
    </citation>
    <scope>NUCLEOTIDE SEQUENCE [LARGE SCALE GENOMIC DNA]</scope>
    <source>
        <strain evidence="7">PruArmRojPasFocal</strain>
    </source>
</reference>
<reference evidence="10" key="1">
    <citation type="journal article" date="2020" name="Genome Biol.">
        <title>Gamete binning: chromosome-level and haplotype-resolved genome assembly enabled by high-throughput single-cell sequencing of gamete genomes.</title>
        <authorList>
            <person name="Campoy J.A."/>
            <person name="Sun H."/>
            <person name="Goel M."/>
            <person name="Jiao W.-B."/>
            <person name="Folz-Donahue K."/>
            <person name="Wang N."/>
            <person name="Rubio M."/>
            <person name="Liu C."/>
            <person name="Kukat C."/>
            <person name="Ruiz D."/>
            <person name="Huettel B."/>
            <person name="Schneeberger K."/>
        </authorList>
    </citation>
    <scope>NUCLEOTIDE SEQUENCE [LARGE SCALE GENOMIC DNA]</scope>
    <source>
        <strain evidence="10">cv. Rojo Pasion</strain>
    </source>
</reference>
<dbReference type="Pfam" id="PF03168">
    <property type="entry name" value="LEA_2"/>
    <property type="match status" value="1"/>
</dbReference>
<keyword evidence="10" id="KW-1185">Reference proteome</keyword>
<feature type="transmembrane region" description="Helical" evidence="5">
    <location>
        <begin position="7"/>
        <end position="30"/>
    </location>
</feature>
<dbReference type="Proteomes" id="UP000507222">
    <property type="component" value="Unassembled WGS sequence"/>
</dbReference>
<evidence type="ECO:0000256" key="4">
    <source>
        <dbReference type="ARBA" id="ARBA00023136"/>
    </source>
</evidence>
<keyword evidence="4 5" id="KW-0472">Membrane</keyword>
<dbReference type="Proteomes" id="UP000507245">
    <property type="component" value="Unassembled WGS sequence"/>
</dbReference>
<comment type="subcellular location">
    <subcellularLocation>
        <location evidence="1">Membrane</location>
        <topology evidence="1">Single-pass membrane protein</topology>
    </subcellularLocation>
</comment>
<dbReference type="EMBL" id="CAEKDK010000004">
    <property type="protein sequence ID" value="CAB4275767.1"/>
    <property type="molecule type" value="Genomic_DNA"/>
</dbReference>
<dbReference type="OrthoDB" id="1934762at2759"/>
<dbReference type="GO" id="GO:0005886">
    <property type="term" value="C:plasma membrane"/>
    <property type="evidence" value="ECO:0007669"/>
    <property type="project" value="TreeGrafter"/>
</dbReference>
<dbReference type="AlphaFoldDB" id="A0A6J5UJ66"/>
<evidence type="ECO:0000256" key="5">
    <source>
        <dbReference type="SAM" id="Phobius"/>
    </source>
</evidence>
<dbReference type="EMBL" id="CAEKKB010000004">
    <property type="protein sequence ID" value="CAB4306156.1"/>
    <property type="molecule type" value="Genomic_DNA"/>
</dbReference>
<evidence type="ECO:0000259" key="6">
    <source>
        <dbReference type="Pfam" id="PF03168"/>
    </source>
</evidence>
<gene>
    <name evidence="7" type="ORF">CURHAP_LOCUS24704</name>
    <name evidence="8" type="ORF">ORAREDHAP_LOCUS24281</name>
</gene>
<evidence type="ECO:0000256" key="2">
    <source>
        <dbReference type="ARBA" id="ARBA00022692"/>
    </source>
</evidence>
<dbReference type="PANTHER" id="PTHR31415:SF89">
    <property type="entry name" value="PROTEIN NDR1-LIKE"/>
    <property type="match status" value="1"/>
</dbReference>
<accession>A0A6J5UJ66</accession>
<dbReference type="GO" id="GO:0098542">
    <property type="term" value="P:defense response to other organism"/>
    <property type="evidence" value="ECO:0007669"/>
    <property type="project" value="InterPro"/>
</dbReference>
<evidence type="ECO:0000256" key="1">
    <source>
        <dbReference type="ARBA" id="ARBA00004167"/>
    </source>
</evidence>
<evidence type="ECO:0000256" key="3">
    <source>
        <dbReference type="ARBA" id="ARBA00022989"/>
    </source>
</evidence>
<dbReference type="PANTHER" id="PTHR31415">
    <property type="entry name" value="OS05G0367900 PROTEIN"/>
    <property type="match status" value="1"/>
</dbReference>
<feature type="domain" description="Late embryogenesis abundant protein LEA-2 subgroup" evidence="6">
    <location>
        <begin position="62"/>
        <end position="155"/>
    </location>
</feature>
<evidence type="ECO:0000313" key="9">
    <source>
        <dbReference type="Proteomes" id="UP000507222"/>
    </source>
</evidence>
<keyword evidence="2 5" id="KW-0812">Transmembrane</keyword>
<dbReference type="GO" id="GO:0009506">
    <property type="term" value="C:plasmodesma"/>
    <property type="evidence" value="ECO:0007669"/>
    <property type="project" value="TreeGrafter"/>
</dbReference>
<name>A0A6J5UJ66_PRUAR</name>
<sequence>MCESKNFYCWLLEFSVLLLLLLALCLWLAIRPESPKYTIVDITIPKSDIDSGGQNGSIIYALEIENSNKVSSIYHEDTILRFYYGSETVGEKTIPSFHQGRGKTRQVTDSVDGNPQVWKAIRNSISNATAELKVAVLTRVQFRTWGVKSKHHGLDLQSQISIGSNGKIFGKTKKIKLHRASKKWRRRNDRRRSLY</sequence>
<dbReference type="InterPro" id="IPR004864">
    <property type="entry name" value="LEA_2"/>
</dbReference>
<evidence type="ECO:0000313" key="8">
    <source>
        <dbReference type="EMBL" id="CAB4306156.1"/>
    </source>
</evidence>
<keyword evidence="3 5" id="KW-1133">Transmembrane helix</keyword>
<protein>
    <recommendedName>
        <fullName evidence="6">Late embryogenesis abundant protein LEA-2 subgroup domain-containing protein</fullName>
    </recommendedName>
</protein>
<organism evidence="7 9">
    <name type="scientific">Prunus armeniaca</name>
    <name type="common">Apricot</name>
    <name type="synonym">Armeniaca vulgaris</name>
    <dbReference type="NCBI Taxonomy" id="36596"/>
    <lineage>
        <taxon>Eukaryota</taxon>
        <taxon>Viridiplantae</taxon>
        <taxon>Streptophyta</taxon>
        <taxon>Embryophyta</taxon>
        <taxon>Tracheophyta</taxon>
        <taxon>Spermatophyta</taxon>
        <taxon>Magnoliopsida</taxon>
        <taxon>eudicotyledons</taxon>
        <taxon>Gunneridae</taxon>
        <taxon>Pentapetalae</taxon>
        <taxon>rosids</taxon>
        <taxon>fabids</taxon>
        <taxon>Rosales</taxon>
        <taxon>Rosaceae</taxon>
        <taxon>Amygdaloideae</taxon>
        <taxon>Amygdaleae</taxon>
        <taxon>Prunus</taxon>
    </lineage>
</organism>
<proteinExistence type="predicted"/>